<dbReference type="Proteomes" id="UP000006038">
    <property type="component" value="Chromosome 3"/>
</dbReference>
<feature type="region of interest" description="Disordered" evidence="1">
    <location>
        <begin position="67"/>
        <end position="177"/>
    </location>
</feature>
<feature type="compositionally biased region" description="Basic and acidic residues" evidence="1">
    <location>
        <begin position="89"/>
        <end position="125"/>
    </location>
</feature>
<feature type="compositionally biased region" description="Basic and acidic residues" evidence="1">
    <location>
        <begin position="153"/>
        <end position="177"/>
    </location>
</feature>
<dbReference type="EnsemblPlants" id="OB03G13970.1">
    <property type="protein sequence ID" value="OB03G13970.1"/>
    <property type="gene ID" value="OB03G13970"/>
</dbReference>
<name>J3LK21_ORYBR</name>
<dbReference type="AlphaFoldDB" id="J3LK21"/>
<organism evidence="2">
    <name type="scientific">Oryza brachyantha</name>
    <name type="common">malo sina</name>
    <dbReference type="NCBI Taxonomy" id="4533"/>
    <lineage>
        <taxon>Eukaryota</taxon>
        <taxon>Viridiplantae</taxon>
        <taxon>Streptophyta</taxon>
        <taxon>Embryophyta</taxon>
        <taxon>Tracheophyta</taxon>
        <taxon>Spermatophyta</taxon>
        <taxon>Magnoliopsida</taxon>
        <taxon>Liliopsida</taxon>
        <taxon>Poales</taxon>
        <taxon>Poaceae</taxon>
        <taxon>BOP clade</taxon>
        <taxon>Oryzoideae</taxon>
        <taxon>Oryzeae</taxon>
        <taxon>Oryzinae</taxon>
        <taxon>Oryza</taxon>
    </lineage>
</organism>
<proteinExistence type="predicted"/>
<protein>
    <submittedName>
        <fullName evidence="2">Uncharacterized protein</fullName>
    </submittedName>
</protein>
<evidence type="ECO:0000313" key="2">
    <source>
        <dbReference type="EnsemblPlants" id="OB03G13970.1"/>
    </source>
</evidence>
<evidence type="ECO:0000313" key="3">
    <source>
        <dbReference type="Proteomes" id="UP000006038"/>
    </source>
</evidence>
<keyword evidence="3" id="KW-1185">Reference proteome</keyword>
<evidence type="ECO:0000256" key="1">
    <source>
        <dbReference type="SAM" id="MobiDB-lite"/>
    </source>
</evidence>
<dbReference type="HOGENOM" id="CLU_1520293_0_0_1"/>
<sequence>VALGEACREEAVVLAPRDVLQLLRFHLDLHLQHFGHVRRGLLRVLGDERGVPRRLRHLHPPVVSQYSRHRAEHQDDAPHVVGLRHGGRRGIDLVRRRRERGPEHRGHGERDNAAGEDAESLHGEDGGDEGTAGLLVSVLGHDGRGQGVVAADAEPKPEAEEAERGHDAGRRVREGEP</sequence>
<dbReference type="Gramene" id="OB03G13970.1">
    <property type="protein sequence ID" value="OB03G13970.1"/>
    <property type="gene ID" value="OB03G13970"/>
</dbReference>
<reference evidence="2" key="2">
    <citation type="submission" date="2013-04" db="UniProtKB">
        <authorList>
            <consortium name="EnsemblPlants"/>
        </authorList>
    </citation>
    <scope>IDENTIFICATION</scope>
</reference>
<accession>J3LK21</accession>
<reference evidence="2" key="1">
    <citation type="journal article" date="2013" name="Nat. Commun.">
        <title>Whole-genome sequencing of Oryza brachyantha reveals mechanisms underlying Oryza genome evolution.</title>
        <authorList>
            <person name="Chen J."/>
            <person name="Huang Q."/>
            <person name="Gao D."/>
            <person name="Wang J."/>
            <person name="Lang Y."/>
            <person name="Liu T."/>
            <person name="Li B."/>
            <person name="Bai Z."/>
            <person name="Luis Goicoechea J."/>
            <person name="Liang C."/>
            <person name="Chen C."/>
            <person name="Zhang W."/>
            <person name="Sun S."/>
            <person name="Liao Y."/>
            <person name="Zhang X."/>
            <person name="Yang L."/>
            <person name="Song C."/>
            <person name="Wang M."/>
            <person name="Shi J."/>
            <person name="Liu G."/>
            <person name="Liu J."/>
            <person name="Zhou H."/>
            <person name="Zhou W."/>
            <person name="Yu Q."/>
            <person name="An N."/>
            <person name="Chen Y."/>
            <person name="Cai Q."/>
            <person name="Wang B."/>
            <person name="Liu B."/>
            <person name="Min J."/>
            <person name="Huang Y."/>
            <person name="Wu H."/>
            <person name="Li Z."/>
            <person name="Zhang Y."/>
            <person name="Yin Y."/>
            <person name="Song W."/>
            <person name="Jiang J."/>
            <person name="Jackson S.A."/>
            <person name="Wing R.A."/>
            <person name="Wang J."/>
            <person name="Chen M."/>
        </authorList>
    </citation>
    <scope>NUCLEOTIDE SEQUENCE [LARGE SCALE GENOMIC DNA]</scope>
    <source>
        <strain evidence="2">cv. IRGC 101232</strain>
    </source>
</reference>